<keyword evidence="2" id="KW-1133">Transmembrane helix</keyword>
<name>A0ABU7VQB4_9BACL</name>
<sequence>MDYSWIIQSATMLGIGVIGFFLKSTLAEVKSQNKKTEERVDALEEKIENLKSDLPFIYTTREDFIRTMNNVDNKLEKIHDVLLKGGNQHGTG</sequence>
<evidence type="ECO:0000256" key="2">
    <source>
        <dbReference type="SAM" id="Phobius"/>
    </source>
</evidence>
<dbReference type="EMBL" id="JAZHPZ010000003">
    <property type="protein sequence ID" value="MEF2965655.1"/>
    <property type="molecule type" value="Genomic_DNA"/>
</dbReference>
<gene>
    <name evidence="3" type="ORF">V3851_07420</name>
</gene>
<feature type="transmembrane region" description="Helical" evidence="2">
    <location>
        <begin position="6"/>
        <end position="26"/>
    </location>
</feature>
<keyword evidence="2" id="KW-0812">Transmembrane</keyword>
<keyword evidence="2" id="KW-0472">Membrane</keyword>
<feature type="coiled-coil region" evidence="1">
    <location>
        <begin position="26"/>
        <end position="53"/>
    </location>
</feature>
<evidence type="ECO:0000313" key="4">
    <source>
        <dbReference type="Proteomes" id="UP001306950"/>
    </source>
</evidence>
<comment type="caution">
    <text evidence="3">The sequence shown here is derived from an EMBL/GenBank/DDBJ whole genome shotgun (WGS) entry which is preliminary data.</text>
</comment>
<dbReference type="Proteomes" id="UP001306950">
    <property type="component" value="Unassembled WGS sequence"/>
</dbReference>
<keyword evidence="4" id="KW-1185">Reference proteome</keyword>
<accession>A0ABU7VQB4</accession>
<evidence type="ECO:0000256" key="1">
    <source>
        <dbReference type="SAM" id="Coils"/>
    </source>
</evidence>
<evidence type="ECO:0008006" key="5">
    <source>
        <dbReference type="Google" id="ProtNLM"/>
    </source>
</evidence>
<organism evidence="3 4">
    <name type="scientific">Paenibacillus haidiansis</name>
    <dbReference type="NCBI Taxonomy" id="1574488"/>
    <lineage>
        <taxon>Bacteria</taxon>
        <taxon>Bacillati</taxon>
        <taxon>Bacillota</taxon>
        <taxon>Bacilli</taxon>
        <taxon>Bacillales</taxon>
        <taxon>Paenibacillaceae</taxon>
        <taxon>Paenibacillus</taxon>
    </lineage>
</organism>
<proteinExistence type="predicted"/>
<dbReference type="RefSeq" id="WP_331845888.1">
    <property type="nucleotide sequence ID" value="NZ_JAZHPZ010000003.1"/>
</dbReference>
<reference evidence="3 4" key="1">
    <citation type="submission" date="2024-02" db="EMBL/GenBank/DDBJ databases">
        <title>A nitrogen-fixing paenibacillus bacterium.</title>
        <authorList>
            <person name="Zhang W.L."/>
            <person name="Chen S.F."/>
        </authorList>
    </citation>
    <scope>NUCLEOTIDE SEQUENCE [LARGE SCALE GENOMIC DNA]</scope>
    <source>
        <strain evidence="3 4">M1</strain>
    </source>
</reference>
<protein>
    <recommendedName>
        <fullName evidence="5">Holin</fullName>
    </recommendedName>
</protein>
<keyword evidence="1" id="KW-0175">Coiled coil</keyword>
<evidence type="ECO:0000313" key="3">
    <source>
        <dbReference type="EMBL" id="MEF2965655.1"/>
    </source>
</evidence>